<dbReference type="SUPFAM" id="SSF54862">
    <property type="entry name" value="4Fe-4S ferredoxins"/>
    <property type="match status" value="1"/>
</dbReference>
<evidence type="ECO:0000256" key="4">
    <source>
        <dbReference type="ARBA" id="ARBA00023014"/>
    </source>
</evidence>
<evidence type="ECO:0000313" key="7">
    <source>
        <dbReference type="EMBL" id="AGT11191.1"/>
    </source>
</evidence>
<dbReference type="EMBL" id="CP006653">
    <property type="protein sequence ID" value="AGT11191.1"/>
    <property type="molecule type" value="Genomic_DNA"/>
</dbReference>
<dbReference type="GO" id="GO:0051539">
    <property type="term" value="F:4 iron, 4 sulfur cluster binding"/>
    <property type="evidence" value="ECO:0007669"/>
    <property type="project" value="UniProtKB-KW"/>
</dbReference>
<dbReference type="PROSITE" id="PS51379">
    <property type="entry name" value="4FE4S_FER_2"/>
    <property type="match status" value="2"/>
</dbReference>
<keyword evidence="7" id="KW-0614">Plasmid</keyword>
<name>S5Z187_PARAH</name>
<dbReference type="InterPro" id="IPR050572">
    <property type="entry name" value="Fe-S_Ferredoxin"/>
</dbReference>
<dbReference type="PROSITE" id="PS00198">
    <property type="entry name" value="4FE4S_FER_1"/>
    <property type="match status" value="2"/>
</dbReference>
<evidence type="ECO:0000256" key="3">
    <source>
        <dbReference type="ARBA" id="ARBA00023004"/>
    </source>
</evidence>
<dbReference type="GO" id="GO:0046872">
    <property type="term" value="F:metal ion binding"/>
    <property type="evidence" value="ECO:0007669"/>
    <property type="project" value="UniProtKB-KW"/>
</dbReference>
<dbReference type="InterPro" id="IPR017900">
    <property type="entry name" value="4Fe4S_Fe_S_CS"/>
</dbReference>
<evidence type="ECO:0000259" key="6">
    <source>
        <dbReference type="PROSITE" id="PS51379"/>
    </source>
</evidence>
<dbReference type="Gene3D" id="3.30.70.20">
    <property type="match status" value="1"/>
</dbReference>
<keyword evidence="8" id="KW-1185">Reference proteome</keyword>
<reference evidence="7 8" key="1">
    <citation type="journal article" date="2014" name="BMC Genomics">
        <title>Architecture and functions of a multipartite genome of the methylotrophic bacterium Paracoccus aminophilus JCM 7686, containing primary and secondary chromids.</title>
        <authorList>
            <person name="Dziewit L."/>
            <person name="Czarnecki J."/>
            <person name="Wibberg D."/>
            <person name="Radlinska M."/>
            <person name="Mrozek P."/>
            <person name="Szymczak M."/>
            <person name="Schluter A."/>
            <person name="Puhler A."/>
            <person name="Bartosik D."/>
        </authorList>
    </citation>
    <scope>NUCLEOTIDE SEQUENCE [LARGE SCALE GENOMIC DNA]</scope>
    <source>
        <strain evidence="7">JCM 7686</strain>
        <plasmid evidence="8">Plasmid pAMI5</plasmid>
    </source>
</reference>
<accession>S5Z187</accession>
<feature type="domain" description="4Fe-4S ferredoxin-type" evidence="6">
    <location>
        <begin position="1"/>
        <end position="30"/>
    </location>
</feature>
<sequence length="140" mass="14848">MIELVSATRCVTCDVCIKACPMNVFDRAEDGLPVIARQEDCQTCFLCEAHCPTDALFVAAERAPLPPARLPDEAALIASGIMGSYRARLGWGKGRKPPRDFAAALTLSQAQAAAPGRVPPGQPRAAQFGRVDANGSELQP</sequence>
<feature type="domain" description="4Fe-4S ferredoxin-type" evidence="6">
    <location>
        <begin position="31"/>
        <end position="61"/>
    </location>
</feature>
<dbReference type="PATRIC" id="fig|1367847.3.peg.4159"/>
<dbReference type="PANTHER" id="PTHR43687">
    <property type="entry name" value="ADENYLYLSULFATE REDUCTASE, BETA SUBUNIT"/>
    <property type="match status" value="1"/>
</dbReference>
<evidence type="ECO:0000256" key="2">
    <source>
        <dbReference type="ARBA" id="ARBA00022723"/>
    </source>
</evidence>
<keyword evidence="2" id="KW-0479">Metal-binding</keyword>
<evidence type="ECO:0000313" key="8">
    <source>
        <dbReference type="Proteomes" id="UP000015480"/>
    </source>
</evidence>
<organism evidence="7 8">
    <name type="scientific">Paracoccus aminophilus JCM 7686</name>
    <dbReference type="NCBI Taxonomy" id="1367847"/>
    <lineage>
        <taxon>Bacteria</taxon>
        <taxon>Pseudomonadati</taxon>
        <taxon>Pseudomonadota</taxon>
        <taxon>Alphaproteobacteria</taxon>
        <taxon>Rhodobacterales</taxon>
        <taxon>Paracoccaceae</taxon>
        <taxon>Paracoccus</taxon>
    </lineage>
</organism>
<dbReference type="PANTHER" id="PTHR43687:SF1">
    <property type="entry name" value="FERREDOXIN III"/>
    <property type="match status" value="1"/>
</dbReference>
<dbReference type="AlphaFoldDB" id="S5Z187"/>
<dbReference type="InterPro" id="IPR017896">
    <property type="entry name" value="4Fe4S_Fe-S-bd"/>
</dbReference>
<proteinExistence type="predicted"/>
<geneLocation type="plasmid" evidence="7 8">
    <name>pAMI5</name>
</geneLocation>
<evidence type="ECO:0000256" key="1">
    <source>
        <dbReference type="ARBA" id="ARBA00022485"/>
    </source>
</evidence>
<feature type="region of interest" description="Disordered" evidence="5">
    <location>
        <begin position="112"/>
        <end position="140"/>
    </location>
</feature>
<dbReference type="KEGG" id="pami:JCM7686_pAMI5p125"/>
<dbReference type="HOGENOM" id="CLU_152535_0_0_5"/>
<dbReference type="OrthoDB" id="9800445at2"/>
<dbReference type="Pfam" id="PF13237">
    <property type="entry name" value="Fer4_10"/>
    <property type="match status" value="1"/>
</dbReference>
<keyword evidence="1" id="KW-0004">4Fe-4S</keyword>
<gene>
    <name evidence="7" type="ORF">JCM7686_pAMI5p125</name>
</gene>
<keyword evidence="3" id="KW-0408">Iron</keyword>
<evidence type="ECO:0000256" key="5">
    <source>
        <dbReference type="SAM" id="MobiDB-lite"/>
    </source>
</evidence>
<dbReference type="RefSeq" id="WP_020952962.1">
    <property type="nucleotide sequence ID" value="NC_022043.1"/>
</dbReference>
<protein>
    <submittedName>
        <fullName evidence="7">4Fe-4S ferredoxin iron-sulfur binding protein</fullName>
    </submittedName>
</protein>
<keyword evidence="4" id="KW-0411">Iron-sulfur</keyword>
<dbReference type="Proteomes" id="UP000015480">
    <property type="component" value="Plasmid pAMI5"/>
</dbReference>